<dbReference type="RefSeq" id="WP_095720695.1">
    <property type="nucleotide sequence ID" value="NZ_NTFS01000035.1"/>
</dbReference>
<name>A0A2A2TML8_9CYAN</name>
<evidence type="ECO:0000313" key="2">
    <source>
        <dbReference type="Proteomes" id="UP000218238"/>
    </source>
</evidence>
<sequence>MDEYKIKSDSTERKFVQRAVEVDTLDSQTEDGILKMLNVQDIFPFFGNPVKWCTPHKLMHFKKLVELGVIFPPIIVVQEERLIVYDGHYRWFASYLAGKKEISAWVT</sequence>
<protein>
    <recommendedName>
        <fullName evidence="3">ParB/Sulfiredoxin domain-containing protein</fullName>
    </recommendedName>
</protein>
<dbReference type="EMBL" id="NTFS01000035">
    <property type="protein sequence ID" value="PAX59796.1"/>
    <property type="molecule type" value="Genomic_DNA"/>
</dbReference>
<evidence type="ECO:0000313" key="1">
    <source>
        <dbReference type="EMBL" id="PAX59796.1"/>
    </source>
</evidence>
<keyword evidence="2" id="KW-1185">Reference proteome</keyword>
<dbReference type="Proteomes" id="UP000218238">
    <property type="component" value="Unassembled WGS sequence"/>
</dbReference>
<proteinExistence type="predicted"/>
<evidence type="ECO:0008006" key="3">
    <source>
        <dbReference type="Google" id="ProtNLM"/>
    </source>
</evidence>
<reference evidence="1 2" key="1">
    <citation type="submission" date="2017-08" db="EMBL/GenBank/DDBJ databases">
        <title>Draft genome sequence of filamentous cyanobacterium Calothrix elsteri CCALA 953.</title>
        <authorList>
            <person name="Gagunashvili A.N."/>
            <person name="Elster J."/>
            <person name="Andresson O.S."/>
        </authorList>
    </citation>
    <scope>NUCLEOTIDE SEQUENCE [LARGE SCALE GENOMIC DNA]</scope>
    <source>
        <strain evidence="1 2">CCALA 953</strain>
    </source>
</reference>
<organism evidence="1 2">
    <name type="scientific">Brunnivagina elsteri CCALA 953</name>
    <dbReference type="NCBI Taxonomy" id="987040"/>
    <lineage>
        <taxon>Bacteria</taxon>
        <taxon>Bacillati</taxon>
        <taxon>Cyanobacteriota</taxon>
        <taxon>Cyanophyceae</taxon>
        <taxon>Nostocales</taxon>
        <taxon>Calotrichaceae</taxon>
        <taxon>Brunnivagina</taxon>
    </lineage>
</organism>
<dbReference type="SUPFAM" id="SSF110849">
    <property type="entry name" value="ParB/Sulfiredoxin"/>
    <property type="match status" value="1"/>
</dbReference>
<dbReference type="AlphaFoldDB" id="A0A2A2TML8"/>
<dbReference type="Gene3D" id="3.90.1530.10">
    <property type="entry name" value="Conserved hypothetical protein from pyrococcus furiosus pfu- 392566-001, ParB domain"/>
    <property type="match status" value="1"/>
</dbReference>
<dbReference type="CDD" id="cd16387">
    <property type="entry name" value="ParB_N_Srx"/>
    <property type="match status" value="1"/>
</dbReference>
<gene>
    <name evidence="1" type="ORF">CK510_05310</name>
</gene>
<comment type="caution">
    <text evidence="1">The sequence shown here is derived from an EMBL/GenBank/DDBJ whole genome shotgun (WGS) entry which is preliminary data.</text>
</comment>
<dbReference type="InterPro" id="IPR036086">
    <property type="entry name" value="ParB/Sulfiredoxin_sf"/>
</dbReference>
<accession>A0A2A2TML8</accession>